<comment type="similarity">
    <text evidence="3">Belongs to the cytochrome P450 family.</text>
</comment>
<gene>
    <name evidence="4" type="ORF">DH2020_027713</name>
</gene>
<dbReference type="PANTHER" id="PTHR47952:SF3">
    <property type="entry name" value="CYTOCHROME P450 71B3-LIKE"/>
    <property type="match status" value="1"/>
</dbReference>
<dbReference type="PRINTS" id="PR00385">
    <property type="entry name" value="P450"/>
</dbReference>
<keyword evidence="3" id="KW-0408">Iron</keyword>
<protein>
    <submittedName>
        <fullName evidence="4">Uncharacterized protein</fullName>
    </submittedName>
</protein>
<accession>A0ABR0VTE4</accession>
<dbReference type="PANTHER" id="PTHR47952">
    <property type="entry name" value="TRYPTAMINE 5-HYDROXYLASE"/>
    <property type="match status" value="1"/>
</dbReference>
<keyword evidence="5" id="KW-1185">Reference proteome</keyword>
<evidence type="ECO:0000256" key="1">
    <source>
        <dbReference type="ARBA" id="ARBA00004167"/>
    </source>
</evidence>
<name>A0ABR0VTE4_REHGL</name>
<dbReference type="Proteomes" id="UP001318860">
    <property type="component" value="Unassembled WGS sequence"/>
</dbReference>
<comment type="caution">
    <text evidence="4">The sequence shown here is derived from an EMBL/GenBank/DDBJ whole genome shotgun (WGS) entry which is preliminary data.</text>
</comment>
<evidence type="ECO:0000256" key="2">
    <source>
        <dbReference type="ARBA" id="ARBA00023002"/>
    </source>
</evidence>
<dbReference type="Pfam" id="PF00067">
    <property type="entry name" value="p450"/>
    <property type="match status" value="1"/>
</dbReference>
<dbReference type="InterPro" id="IPR001128">
    <property type="entry name" value="Cyt_P450"/>
</dbReference>
<evidence type="ECO:0000256" key="3">
    <source>
        <dbReference type="RuleBase" id="RU000461"/>
    </source>
</evidence>
<keyword evidence="3" id="KW-0349">Heme</keyword>
<evidence type="ECO:0000313" key="5">
    <source>
        <dbReference type="Proteomes" id="UP001318860"/>
    </source>
</evidence>
<dbReference type="PRINTS" id="PR00463">
    <property type="entry name" value="EP450I"/>
</dbReference>
<reference evidence="4 5" key="1">
    <citation type="journal article" date="2021" name="Comput. Struct. Biotechnol. J.">
        <title>De novo genome assembly of the potent medicinal plant Rehmannia glutinosa using nanopore technology.</title>
        <authorList>
            <person name="Ma L."/>
            <person name="Dong C."/>
            <person name="Song C."/>
            <person name="Wang X."/>
            <person name="Zheng X."/>
            <person name="Niu Y."/>
            <person name="Chen S."/>
            <person name="Feng W."/>
        </authorList>
    </citation>
    <scope>NUCLEOTIDE SEQUENCE [LARGE SCALE GENOMIC DNA]</scope>
    <source>
        <strain evidence="4">DH-2019</strain>
    </source>
</reference>
<dbReference type="PROSITE" id="PS00086">
    <property type="entry name" value="CYTOCHROME_P450"/>
    <property type="match status" value="1"/>
</dbReference>
<keyword evidence="2 3" id="KW-0560">Oxidoreductase</keyword>
<dbReference type="EMBL" id="JABTTQ020000717">
    <property type="protein sequence ID" value="KAK6138546.1"/>
    <property type="molecule type" value="Genomic_DNA"/>
</dbReference>
<keyword evidence="3" id="KW-0503">Monooxygenase</keyword>
<dbReference type="InterPro" id="IPR036396">
    <property type="entry name" value="Cyt_P450_sf"/>
</dbReference>
<sequence length="280" mass="31665">MRACTEVGYSKREVELDFDWSTFNSGTCSDGNIYVVLGLTHDDEAHINGSVEREINERSSQTRSADVIFGSRSTHDRNILIGTIDTSSSTIIWALTALVKKPSAMKKVQQEIRSSLIGKKRSVVEDDIEKFPYLKAIIKETMRLYPPNPLSVPRETTDRCIVDGYEIQPKTIVFMNTWAVGRDPNYWENPNEFMPERFLNRNIDFKGQDFGLLPFGSGRRSCPGLSLGVAVVEMALANLLYSFDWELPHGMSEEDIDTQGTQGLTMQKKNPLCLMAKTYF</sequence>
<evidence type="ECO:0000313" key="4">
    <source>
        <dbReference type="EMBL" id="KAK6138546.1"/>
    </source>
</evidence>
<dbReference type="InterPro" id="IPR002401">
    <property type="entry name" value="Cyt_P450_E_grp-I"/>
</dbReference>
<organism evidence="4 5">
    <name type="scientific">Rehmannia glutinosa</name>
    <name type="common">Chinese foxglove</name>
    <dbReference type="NCBI Taxonomy" id="99300"/>
    <lineage>
        <taxon>Eukaryota</taxon>
        <taxon>Viridiplantae</taxon>
        <taxon>Streptophyta</taxon>
        <taxon>Embryophyta</taxon>
        <taxon>Tracheophyta</taxon>
        <taxon>Spermatophyta</taxon>
        <taxon>Magnoliopsida</taxon>
        <taxon>eudicotyledons</taxon>
        <taxon>Gunneridae</taxon>
        <taxon>Pentapetalae</taxon>
        <taxon>asterids</taxon>
        <taxon>lamiids</taxon>
        <taxon>Lamiales</taxon>
        <taxon>Orobanchaceae</taxon>
        <taxon>Rehmannieae</taxon>
        <taxon>Rehmannia</taxon>
    </lineage>
</organism>
<comment type="subcellular location">
    <subcellularLocation>
        <location evidence="1">Membrane</location>
        <topology evidence="1">Single-pass membrane protein</topology>
    </subcellularLocation>
</comment>
<dbReference type="SUPFAM" id="SSF48264">
    <property type="entry name" value="Cytochrome P450"/>
    <property type="match status" value="1"/>
</dbReference>
<dbReference type="Gene3D" id="1.10.630.10">
    <property type="entry name" value="Cytochrome P450"/>
    <property type="match status" value="1"/>
</dbReference>
<proteinExistence type="inferred from homology"/>
<dbReference type="InterPro" id="IPR017972">
    <property type="entry name" value="Cyt_P450_CS"/>
</dbReference>
<keyword evidence="3" id="KW-0479">Metal-binding</keyword>